<dbReference type="InterPro" id="IPR000330">
    <property type="entry name" value="SNF2_N"/>
</dbReference>
<comment type="caution">
    <text evidence="7">The sequence shown here is derived from an EMBL/GenBank/DDBJ whole genome shotgun (WGS) entry which is preliminary data.</text>
</comment>
<dbReference type="PROSITE" id="PS51192">
    <property type="entry name" value="HELICASE_ATP_BIND_1"/>
    <property type="match status" value="1"/>
</dbReference>
<dbReference type="GO" id="GO:0016787">
    <property type="term" value="F:hydrolase activity"/>
    <property type="evidence" value="ECO:0007669"/>
    <property type="project" value="UniProtKB-KW"/>
</dbReference>
<dbReference type="PANTHER" id="PTHR45626">
    <property type="entry name" value="TRANSCRIPTION TERMINATION FACTOR 2-RELATED"/>
    <property type="match status" value="1"/>
</dbReference>
<accession>A0A9P9JMC0</accession>
<name>A0A9P9JMC0_9HYPO</name>
<evidence type="ECO:0000259" key="6">
    <source>
        <dbReference type="PROSITE" id="PS51194"/>
    </source>
</evidence>
<dbReference type="InterPro" id="IPR001650">
    <property type="entry name" value="Helicase_C-like"/>
</dbReference>
<dbReference type="Pfam" id="PF00176">
    <property type="entry name" value="SNF2-rel_dom"/>
    <property type="match status" value="1"/>
</dbReference>
<dbReference type="PROSITE" id="PS51194">
    <property type="entry name" value="HELICASE_CTER"/>
    <property type="match status" value="1"/>
</dbReference>
<evidence type="ECO:0000313" key="7">
    <source>
        <dbReference type="EMBL" id="KAH7165443.1"/>
    </source>
</evidence>
<dbReference type="GO" id="GO:0006281">
    <property type="term" value="P:DNA repair"/>
    <property type="evidence" value="ECO:0007669"/>
    <property type="project" value="TreeGrafter"/>
</dbReference>
<evidence type="ECO:0000256" key="3">
    <source>
        <dbReference type="ARBA" id="ARBA00022840"/>
    </source>
</evidence>
<dbReference type="SUPFAM" id="SSF52540">
    <property type="entry name" value="P-loop containing nucleoside triphosphate hydrolases"/>
    <property type="match status" value="2"/>
</dbReference>
<dbReference type="InterPro" id="IPR014001">
    <property type="entry name" value="Helicase_ATP-bd"/>
</dbReference>
<dbReference type="AlphaFoldDB" id="A0A9P9JMC0"/>
<dbReference type="PANTHER" id="PTHR45626:SF22">
    <property type="entry name" value="DNA REPAIR PROTEIN RAD5"/>
    <property type="match status" value="1"/>
</dbReference>
<dbReference type="SMART" id="SM00487">
    <property type="entry name" value="DEXDc"/>
    <property type="match status" value="1"/>
</dbReference>
<dbReference type="SMART" id="SM00490">
    <property type="entry name" value="HELICc"/>
    <property type="match status" value="1"/>
</dbReference>
<keyword evidence="8" id="KW-1185">Reference proteome</keyword>
<keyword evidence="2" id="KW-0378">Hydrolase</keyword>
<dbReference type="Pfam" id="PF00271">
    <property type="entry name" value="Helicase_C"/>
    <property type="match status" value="1"/>
</dbReference>
<feature type="region of interest" description="Disordered" evidence="4">
    <location>
        <begin position="1"/>
        <end position="41"/>
    </location>
</feature>
<protein>
    <submittedName>
        <fullName evidence="7">SNF2 family N-terminal domain-containing protein</fullName>
    </submittedName>
</protein>
<sequence length="876" mass="97642">MSPKKRPRQEAEREGPAKRSQHSHHGNQQTTKEIANGKNEDAYGRVEYCDLEDSDESMEEAPPSSETICYGALFDAKIKSCFIDRPASSVLPWSRFQFFPVAMRENRYFLINTAGGIENNFAELDAITASYLQAVKRFQDTSLTAVIHSASMDKIPGKRTKKATIIDATINILGPGGLAEAVGDALADTSAYLQHPLFLEEGVQYLNPHYFYFDGRMTDLRHLIGPRQEDSRCSRISQGIESALESSGNDASITISGKHDVDHIVESLLADTHLKSHQTKGVQFILSREDPGFCHKMNCDIVNLMDKSLLPHLSPCLGGVLADAMGLGKTLTMLSAIACYKSIANEPINPNACGLTTSEFTNSTLVVLPSKQVLDVWDSEIKRHFQPHILEVGNFYGLGRAKTTEALTKYDIVLTTYHTLAADWKGRRVLQTIKWLRVTLDEAHCIRNENTEVFKAAESLFAERRWCLTGTPIQNSMHDFRSLMKFLHHAPLMSSKLFEKHIMDPIRNGSEDQNQFRNLRLLLHTICLRRSEVCLNLPPSVTESVSVVQTEQESAEYQRILENCQKEFDMQVCSNQKQNKSLILFSTIMKLRRLCNHGTLPQGAPSQKPLISLKRRPKPKAVLQTVGNEFCDFCYITEGNMETFDGIDGCPMCGTLFNSSASPAQDCEMQLPFQDSSAFIPLSRTSTASPISNTASMAETVGHSSKLAAVVQNLEISCSNFNSKSVVFSSWRLTLDTLDKMLLERGITSLKIDGRVKPADRTAILSKFREDPGASVLLMTIDSGAVGLTLTNANRVHLIEPHWNPAMEAQAIARVLRMGQKQTVTIVKYITEKTVEQNIVKLQEKKSRIAKISLDRTSDVDARGLLDDLKFVLDTT</sequence>
<dbReference type="Gene3D" id="3.40.50.300">
    <property type="entry name" value="P-loop containing nucleotide triphosphate hydrolases"/>
    <property type="match status" value="1"/>
</dbReference>
<keyword evidence="3" id="KW-0067">ATP-binding</keyword>
<dbReference type="CDD" id="cd18008">
    <property type="entry name" value="DEXDc_SHPRH-like"/>
    <property type="match status" value="1"/>
</dbReference>
<dbReference type="OrthoDB" id="448448at2759"/>
<dbReference type="GO" id="GO:0005634">
    <property type="term" value="C:nucleus"/>
    <property type="evidence" value="ECO:0007669"/>
    <property type="project" value="TreeGrafter"/>
</dbReference>
<dbReference type="GO" id="GO:0008094">
    <property type="term" value="F:ATP-dependent activity, acting on DNA"/>
    <property type="evidence" value="ECO:0007669"/>
    <property type="project" value="TreeGrafter"/>
</dbReference>
<keyword evidence="1" id="KW-0547">Nucleotide-binding</keyword>
<reference evidence="7" key="1">
    <citation type="journal article" date="2021" name="Nat. Commun.">
        <title>Genetic determinants of endophytism in the Arabidopsis root mycobiome.</title>
        <authorList>
            <person name="Mesny F."/>
            <person name="Miyauchi S."/>
            <person name="Thiergart T."/>
            <person name="Pickel B."/>
            <person name="Atanasova L."/>
            <person name="Karlsson M."/>
            <person name="Huettel B."/>
            <person name="Barry K.W."/>
            <person name="Haridas S."/>
            <person name="Chen C."/>
            <person name="Bauer D."/>
            <person name="Andreopoulos W."/>
            <person name="Pangilinan J."/>
            <person name="LaButti K."/>
            <person name="Riley R."/>
            <person name="Lipzen A."/>
            <person name="Clum A."/>
            <person name="Drula E."/>
            <person name="Henrissat B."/>
            <person name="Kohler A."/>
            <person name="Grigoriev I.V."/>
            <person name="Martin F.M."/>
            <person name="Hacquard S."/>
        </authorList>
    </citation>
    <scope>NUCLEOTIDE SEQUENCE</scope>
    <source>
        <strain evidence="7">MPI-CAGE-AT-0147</strain>
    </source>
</reference>
<dbReference type="Proteomes" id="UP000738349">
    <property type="component" value="Unassembled WGS sequence"/>
</dbReference>
<dbReference type="CDD" id="cd18793">
    <property type="entry name" value="SF2_C_SNF"/>
    <property type="match status" value="1"/>
</dbReference>
<feature type="compositionally biased region" description="Basic and acidic residues" evidence="4">
    <location>
        <begin position="8"/>
        <end position="17"/>
    </location>
</feature>
<evidence type="ECO:0000256" key="1">
    <source>
        <dbReference type="ARBA" id="ARBA00022741"/>
    </source>
</evidence>
<dbReference type="InterPro" id="IPR038718">
    <property type="entry name" value="SNF2-like_sf"/>
</dbReference>
<evidence type="ECO:0000313" key="8">
    <source>
        <dbReference type="Proteomes" id="UP000738349"/>
    </source>
</evidence>
<dbReference type="Gene3D" id="3.40.50.10810">
    <property type="entry name" value="Tandem AAA-ATPase domain"/>
    <property type="match status" value="1"/>
</dbReference>
<gene>
    <name evidence="7" type="ORF">EDB81DRAFT_779238</name>
</gene>
<evidence type="ECO:0000259" key="5">
    <source>
        <dbReference type="PROSITE" id="PS51192"/>
    </source>
</evidence>
<dbReference type="EMBL" id="JAGMUV010000003">
    <property type="protein sequence ID" value="KAH7165443.1"/>
    <property type="molecule type" value="Genomic_DNA"/>
</dbReference>
<evidence type="ECO:0000256" key="2">
    <source>
        <dbReference type="ARBA" id="ARBA00022801"/>
    </source>
</evidence>
<dbReference type="InterPro" id="IPR050628">
    <property type="entry name" value="SNF2_RAD54_helicase_TF"/>
</dbReference>
<feature type="domain" description="Helicase ATP-binding" evidence="5">
    <location>
        <begin position="310"/>
        <end position="490"/>
    </location>
</feature>
<evidence type="ECO:0000256" key="4">
    <source>
        <dbReference type="SAM" id="MobiDB-lite"/>
    </source>
</evidence>
<organism evidence="7 8">
    <name type="scientific">Dactylonectria macrodidyma</name>
    <dbReference type="NCBI Taxonomy" id="307937"/>
    <lineage>
        <taxon>Eukaryota</taxon>
        <taxon>Fungi</taxon>
        <taxon>Dikarya</taxon>
        <taxon>Ascomycota</taxon>
        <taxon>Pezizomycotina</taxon>
        <taxon>Sordariomycetes</taxon>
        <taxon>Hypocreomycetidae</taxon>
        <taxon>Hypocreales</taxon>
        <taxon>Nectriaceae</taxon>
        <taxon>Dactylonectria</taxon>
    </lineage>
</organism>
<dbReference type="InterPro" id="IPR049730">
    <property type="entry name" value="SNF2/RAD54-like_C"/>
</dbReference>
<feature type="domain" description="Helicase C-terminal" evidence="6">
    <location>
        <begin position="710"/>
        <end position="858"/>
    </location>
</feature>
<dbReference type="InterPro" id="IPR027417">
    <property type="entry name" value="P-loop_NTPase"/>
</dbReference>
<dbReference type="GO" id="GO:0005524">
    <property type="term" value="F:ATP binding"/>
    <property type="evidence" value="ECO:0007669"/>
    <property type="project" value="UniProtKB-KW"/>
</dbReference>
<proteinExistence type="predicted"/>